<dbReference type="PROSITE" id="PS51898">
    <property type="entry name" value="TYR_RECOMBINASE"/>
    <property type="match status" value="1"/>
</dbReference>
<gene>
    <name evidence="7" type="ORF">EAH74_27740</name>
</gene>
<evidence type="ECO:0000256" key="2">
    <source>
        <dbReference type="ARBA" id="ARBA00022908"/>
    </source>
</evidence>
<name>A0A502HVG6_9PSED</name>
<evidence type="ECO:0000259" key="6">
    <source>
        <dbReference type="PROSITE" id="PS51898"/>
    </source>
</evidence>
<dbReference type="InterPro" id="IPR013762">
    <property type="entry name" value="Integrase-like_cat_sf"/>
</dbReference>
<evidence type="ECO:0000256" key="4">
    <source>
        <dbReference type="ARBA" id="ARBA00023172"/>
    </source>
</evidence>
<keyword evidence="2" id="KW-0229">DNA integration</keyword>
<comment type="similarity">
    <text evidence="1">Belongs to the 'phage' integrase family.</text>
</comment>
<dbReference type="Gene3D" id="1.10.443.10">
    <property type="entry name" value="Intergrase catalytic core"/>
    <property type="match status" value="1"/>
</dbReference>
<evidence type="ECO:0000256" key="5">
    <source>
        <dbReference type="SAM" id="MobiDB-lite"/>
    </source>
</evidence>
<keyword evidence="4" id="KW-0233">DNA recombination</keyword>
<dbReference type="CDD" id="cd00397">
    <property type="entry name" value="DNA_BRE_C"/>
    <property type="match status" value="1"/>
</dbReference>
<dbReference type="PANTHER" id="PTHR30349:SF41">
    <property type="entry name" value="INTEGRASE_RECOMBINASE PROTEIN MJ0367-RELATED"/>
    <property type="match status" value="1"/>
</dbReference>
<evidence type="ECO:0000256" key="3">
    <source>
        <dbReference type="ARBA" id="ARBA00023125"/>
    </source>
</evidence>
<evidence type="ECO:0000256" key="1">
    <source>
        <dbReference type="ARBA" id="ARBA00008857"/>
    </source>
</evidence>
<dbReference type="RefSeq" id="WP_140682760.1">
    <property type="nucleotide sequence ID" value="NZ_RCZA01000014.1"/>
</dbReference>
<organism evidence="7 8">
    <name type="scientific">Pseudomonas mandelii</name>
    <dbReference type="NCBI Taxonomy" id="75612"/>
    <lineage>
        <taxon>Bacteria</taxon>
        <taxon>Pseudomonadati</taxon>
        <taxon>Pseudomonadota</taxon>
        <taxon>Gammaproteobacteria</taxon>
        <taxon>Pseudomonadales</taxon>
        <taxon>Pseudomonadaceae</taxon>
        <taxon>Pseudomonas</taxon>
    </lineage>
</organism>
<evidence type="ECO:0000313" key="8">
    <source>
        <dbReference type="Proteomes" id="UP000320914"/>
    </source>
</evidence>
<reference evidence="7 8" key="1">
    <citation type="journal article" date="2019" name="Environ. Microbiol.">
        <title>Species interactions and distinct microbial communities in high Arctic permafrost affected cryosols are associated with the CH4 and CO2 gas fluxes.</title>
        <authorList>
            <person name="Altshuler I."/>
            <person name="Hamel J."/>
            <person name="Turney S."/>
            <person name="Magnuson E."/>
            <person name="Levesque R."/>
            <person name="Greer C."/>
            <person name="Whyte L.G."/>
        </authorList>
    </citation>
    <scope>NUCLEOTIDE SEQUENCE [LARGE SCALE GENOMIC DNA]</scope>
    <source>
        <strain evidence="7 8">OWC5</strain>
    </source>
</reference>
<protein>
    <submittedName>
        <fullName evidence="7">Site-specific integrase</fullName>
    </submittedName>
</protein>
<dbReference type="EMBL" id="RCZA01000014">
    <property type="protein sequence ID" value="TPG77120.1"/>
    <property type="molecule type" value="Genomic_DNA"/>
</dbReference>
<evidence type="ECO:0000313" key="7">
    <source>
        <dbReference type="EMBL" id="TPG77120.1"/>
    </source>
</evidence>
<sequence>MALRIKDYKAKDGSRFSLLMDTEGDGFPLYFPTAYISMRLASLTASTQRVNLYCLKKLYDWANEKKIDLDHRFATKKLLSVPEVESLVQSLSTNTKERDGTRIKGARVSYYLDILIDYLGWLFGHWIKDSNSEENRFLIERLQANLAERKPKSGSKSQAKRRRIAKKLTDAADTALLELFESFDDKNPEDPRKENLEYGTSRLEPVSNFKRGLAFRNALALRILYDLGIRLGELLSLKYSDFIPASGGEHAYIRIERNHDDEFDRRINQPVAKTLGRTLPISEQLEQMMFTYLGAYRAEIPNVGFDDDSFIFVNHKSGLNQGREIEIATFRSALAVVINRDKRLKGLHPHLLRHHWNYRFSQDCIKRGLSDQKAREEREHWMGWVAGSQSALDYDLRSIQQSANEHGRAIASDTARNKSDRKRPTNNRNGAGD</sequence>
<accession>A0A502HVG6</accession>
<feature type="domain" description="Tyr recombinase" evidence="6">
    <location>
        <begin position="186"/>
        <end position="412"/>
    </location>
</feature>
<dbReference type="InterPro" id="IPR002104">
    <property type="entry name" value="Integrase_catalytic"/>
</dbReference>
<dbReference type="AlphaFoldDB" id="A0A502HVG6"/>
<proteinExistence type="inferred from homology"/>
<comment type="caution">
    <text evidence="7">The sequence shown here is derived from an EMBL/GenBank/DDBJ whole genome shotgun (WGS) entry which is preliminary data.</text>
</comment>
<dbReference type="GO" id="GO:0006310">
    <property type="term" value="P:DNA recombination"/>
    <property type="evidence" value="ECO:0007669"/>
    <property type="project" value="UniProtKB-KW"/>
</dbReference>
<dbReference type="GO" id="GO:0015074">
    <property type="term" value="P:DNA integration"/>
    <property type="evidence" value="ECO:0007669"/>
    <property type="project" value="UniProtKB-KW"/>
</dbReference>
<dbReference type="Proteomes" id="UP000320914">
    <property type="component" value="Unassembled WGS sequence"/>
</dbReference>
<feature type="region of interest" description="Disordered" evidence="5">
    <location>
        <begin position="403"/>
        <end position="433"/>
    </location>
</feature>
<dbReference type="InterPro" id="IPR011010">
    <property type="entry name" value="DNA_brk_join_enz"/>
</dbReference>
<dbReference type="InterPro" id="IPR050090">
    <property type="entry name" value="Tyrosine_recombinase_XerCD"/>
</dbReference>
<dbReference type="GO" id="GO:0003677">
    <property type="term" value="F:DNA binding"/>
    <property type="evidence" value="ECO:0007669"/>
    <property type="project" value="UniProtKB-KW"/>
</dbReference>
<dbReference type="SUPFAM" id="SSF56349">
    <property type="entry name" value="DNA breaking-rejoining enzymes"/>
    <property type="match status" value="1"/>
</dbReference>
<dbReference type="PANTHER" id="PTHR30349">
    <property type="entry name" value="PHAGE INTEGRASE-RELATED"/>
    <property type="match status" value="1"/>
</dbReference>
<keyword evidence="3" id="KW-0238">DNA-binding</keyword>
<dbReference type="Pfam" id="PF00589">
    <property type="entry name" value="Phage_integrase"/>
    <property type="match status" value="1"/>
</dbReference>